<sequence length="92" mass="10451">MEQVQGFFYVLCVISSSGVKAASFLPSCNNFLPFIIFYLEVFFYLPCKQQEVQIHGALCSGGALKLCRCFCPFSLTLKRRDTVPAWTVLVWK</sequence>
<evidence type="ECO:0000313" key="2">
    <source>
        <dbReference type="Proteomes" id="UP000197619"/>
    </source>
</evidence>
<dbReference type="AlphaFoldDB" id="A0A218UHR2"/>
<comment type="caution">
    <text evidence="1">The sequence shown here is derived from an EMBL/GenBank/DDBJ whole genome shotgun (WGS) entry which is preliminary data.</text>
</comment>
<gene>
    <name evidence="1" type="ORF">RLOC_00004657</name>
</gene>
<keyword evidence="2" id="KW-1185">Reference proteome</keyword>
<reference evidence="1 2" key="1">
    <citation type="submission" date="2017-05" db="EMBL/GenBank/DDBJ databases">
        <title>Genome of assembly of the Bengalese finch, Lonchura striata domestica.</title>
        <authorList>
            <person name="Colquitt B.M."/>
            <person name="Brainard M.S."/>
        </authorList>
    </citation>
    <scope>NUCLEOTIDE SEQUENCE [LARGE SCALE GENOMIC DNA]</scope>
    <source>
        <strain evidence="1">White83orange57</strain>
    </source>
</reference>
<proteinExistence type="predicted"/>
<dbReference type="EMBL" id="MUZQ01000303">
    <property type="protein sequence ID" value="OWK53128.1"/>
    <property type="molecule type" value="Genomic_DNA"/>
</dbReference>
<name>A0A218UHR2_9PASE</name>
<protein>
    <submittedName>
        <fullName evidence="1">Uncharacterized protein</fullName>
    </submittedName>
</protein>
<dbReference type="Proteomes" id="UP000197619">
    <property type="component" value="Unassembled WGS sequence"/>
</dbReference>
<accession>A0A218UHR2</accession>
<organism evidence="1 2">
    <name type="scientific">Lonchura striata</name>
    <name type="common">white-rumped munia</name>
    <dbReference type="NCBI Taxonomy" id="40157"/>
    <lineage>
        <taxon>Eukaryota</taxon>
        <taxon>Metazoa</taxon>
        <taxon>Chordata</taxon>
        <taxon>Craniata</taxon>
        <taxon>Vertebrata</taxon>
        <taxon>Euteleostomi</taxon>
        <taxon>Archelosauria</taxon>
        <taxon>Archosauria</taxon>
        <taxon>Dinosauria</taxon>
        <taxon>Saurischia</taxon>
        <taxon>Theropoda</taxon>
        <taxon>Coelurosauria</taxon>
        <taxon>Aves</taxon>
        <taxon>Neognathae</taxon>
        <taxon>Neoaves</taxon>
        <taxon>Telluraves</taxon>
        <taxon>Australaves</taxon>
        <taxon>Passeriformes</taxon>
        <taxon>Passeroidea</taxon>
        <taxon>Estrildidae</taxon>
        <taxon>Estrildinae</taxon>
        <taxon>Lonchura</taxon>
    </lineage>
</organism>
<evidence type="ECO:0000313" key="1">
    <source>
        <dbReference type="EMBL" id="OWK53128.1"/>
    </source>
</evidence>